<evidence type="ECO:0000256" key="5">
    <source>
        <dbReference type="ARBA" id="ARBA00020673"/>
    </source>
</evidence>
<dbReference type="AlphaFoldDB" id="A0A5C2RTR5"/>
<evidence type="ECO:0000313" key="14">
    <source>
        <dbReference type="Proteomes" id="UP000313359"/>
    </source>
</evidence>
<evidence type="ECO:0000256" key="2">
    <source>
        <dbReference type="ARBA" id="ARBA00004653"/>
    </source>
</evidence>
<feature type="region of interest" description="Disordered" evidence="10">
    <location>
        <begin position="1"/>
        <end position="64"/>
    </location>
</feature>
<comment type="subcellular location">
    <subcellularLocation>
        <location evidence="2">Golgi apparatus membrane</location>
        <topology evidence="2">Multi-pass membrane protein</topology>
    </subcellularLocation>
</comment>
<feature type="compositionally biased region" description="Low complexity" evidence="10">
    <location>
        <begin position="408"/>
        <end position="422"/>
    </location>
</feature>
<evidence type="ECO:0000256" key="11">
    <source>
        <dbReference type="SAM" id="Phobius"/>
    </source>
</evidence>
<evidence type="ECO:0000256" key="4">
    <source>
        <dbReference type="ARBA" id="ARBA00013533"/>
    </source>
</evidence>
<sequence length="610" mass="66082">MASPYQAYPGSPREPSSNIPYASVGTAPTYPYPPNSRYDGSAASLDSDSSSDPERDKPSGLPKQAIGGHVAVDVRAVNRTPSPTPSEAKELAKNSVFDWEAMLKWRYWIRRDWLWYYIIFIVCLVGVILFTVYHSQIVNWLKPAATWMHDLPYGWTIPIAVLFVISFPPLFGHEIVAILCGLVWGLGPGFGIVAAGTFLGELGNFYAFKYCCSARGEKLERTKLSYACLARVVREGGFKIALIARLSAIPGHFTTAVFSTCGMGVITFSIAAILSLPKQFITVYLGVALEQSQDGTSSTSDTIIKDVVLGVTTLITIGAMWYIYHQMNKAKPQVIYDRRKARQAKMNMASAPSLPYGNPAVMQSTASVAAFNPAASGTDIPLTKYGQPSFNVYAPQPRRAEQPMSERPYAGAALPPGAGYAYPVPPSQQRVTSPPRDPFADSHRGMSYQRQAPPRGYGSPPPETFTVQAGEAPRYRTKIHTATRQQSEHAQTQHYPSTPPSHPSPPVPQLPSHAQPPPPSLPSMAPPSTSPPKNPFSDPAPMVNPYDAAYGVHEGHGHEAEASDATFYTAAGGHSRGVTEDESYDGSETVHGGSSDAHSLPPSYESLPPR</sequence>
<reference evidence="13" key="1">
    <citation type="journal article" date="2018" name="Genome Biol. Evol.">
        <title>Genomics and development of Lentinus tigrinus, a white-rot wood-decaying mushroom with dimorphic fruiting bodies.</title>
        <authorList>
            <person name="Wu B."/>
            <person name="Xu Z."/>
            <person name="Knudson A."/>
            <person name="Carlson A."/>
            <person name="Chen N."/>
            <person name="Kovaka S."/>
            <person name="LaButti K."/>
            <person name="Lipzen A."/>
            <person name="Pennachio C."/>
            <person name="Riley R."/>
            <person name="Schakwitz W."/>
            <person name="Umezawa K."/>
            <person name="Ohm R.A."/>
            <person name="Grigoriev I.V."/>
            <person name="Nagy L.G."/>
            <person name="Gibbons J."/>
            <person name="Hibbett D."/>
        </authorList>
    </citation>
    <scope>NUCLEOTIDE SEQUENCE [LARGE SCALE GENOMIC DNA]</scope>
    <source>
        <strain evidence="13">ALCF2SS1-6</strain>
    </source>
</reference>
<evidence type="ECO:0000256" key="9">
    <source>
        <dbReference type="ARBA" id="ARBA00023136"/>
    </source>
</evidence>
<evidence type="ECO:0000256" key="10">
    <source>
        <dbReference type="SAM" id="MobiDB-lite"/>
    </source>
</evidence>
<name>A0A5C2RTR5_9APHY</name>
<feature type="transmembrane region" description="Helical" evidence="11">
    <location>
        <begin position="178"/>
        <end position="199"/>
    </location>
</feature>
<evidence type="ECO:0000259" key="12">
    <source>
        <dbReference type="Pfam" id="PF09335"/>
    </source>
</evidence>
<dbReference type="Pfam" id="PF09335">
    <property type="entry name" value="VTT_dom"/>
    <property type="match status" value="1"/>
</dbReference>
<dbReference type="GO" id="GO:0000139">
    <property type="term" value="C:Golgi membrane"/>
    <property type="evidence" value="ECO:0007669"/>
    <property type="project" value="UniProtKB-SubCell"/>
</dbReference>
<feature type="compositionally biased region" description="Low complexity" evidence="10">
    <location>
        <begin position="39"/>
        <end position="50"/>
    </location>
</feature>
<keyword evidence="14" id="KW-1185">Reference proteome</keyword>
<feature type="transmembrane region" description="Helical" evidence="11">
    <location>
        <begin position="114"/>
        <end position="133"/>
    </location>
</feature>
<feature type="transmembrane region" description="Helical" evidence="11">
    <location>
        <begin position="256"/>
        <end position="276"/>
    </location>
</feature>
<keyword evidence="9 11" id="KW-0472">Membrane</keyword>
<comment type="function">
    <text evidence="1">Golgi membrane protein involved in vesicular trafficking and spindle migration.</text>
</comment>
<dbReference type="PANTHER" id="PTHR47549">
    <property type="entry name" value="GOLGI APPARATUS MEMBRANE PROTEIN TVP38-RELATED"/>
    <property type="match status" value="1"/>
</dbReference>
<evidence type="ECO:0000256" key="6">
    <source>
        <dbReference type="ARBA" id="ARBA00022692"/>
    </source>
</evidence>
<accession>A0A5C2RTR5</accession>
<dbReference type="InterPro" id="IPR032816">
    <property type="entry name" value="VTT_dom"/>
</dbReference>
<protein>
    <recommendedName>
        <fullName evidence="4">Golgi apparatus membrane protein TVP38</fullName>
    </recommendedName>
    <alternativeName>
        <fullName evidence="5">Golgi apparatus membrane protein tvp38</fullName>
    </alternativeName>
</protein>
<evidence type="ECO:0000256" key="8">
    <source>
        <dbReference type="ARBA" id="ARBA00023034"/>
    </source>
</evidence>
<dbReference type="EMBL" id="ML122299">
    <property type="protein sequence ID" value="RPD55052.1"/>
    <property type="molecule type" value="Genomic_DNA"/>
</dbReference>
<feature type="compositionally biased region" description="Pro residues" evidence="10">
    <location>
        <begin position="497"/>
        <end position="534"/>
    </location>
</feature>
<proteinExistence type="inferred from homology"/>
<dbReference type="PANTHER" id="PTHR47549:SF2">
    <property type="entry name" value="GOLGI APPARATUS MEMBRANE PROTEIN TVP38"/>
    <property type="match status" value="1"/>
</dbReference>
<keyword evidence="7 11" id="KW-1133">Transmembrane helix</keyword>
<gene>
    <name evidence="13" type="ORF">L227DRAFT_595746</name>
</gene>
<dbReference type="InterPro" id="IPR051076">
    <property type="entry name" value="Golgi_membrane_TVP38/TMEM64"/>
</dbReference>
<evidence type="ECO:0000313" key="13">
    <source>
        <dbReference type="EMBL" id="RPD55052.1"/>
    </source>
</evidence>
<organism evidence="13 14">
    <name type="scientific">Lentinus tigrinus ALCF2SS1-6</name>
    <dbReference type="NCBI Taxonomy" id="1328759"/>
    <lineage>
        <taxon>Eukaryota</taxon>
        <taxon>Fungi</taxon>
        <taxon>Dikarya</taxon>
        <taxon>Basidiomycota</taxon>
        <taxon>Agaricomycotina</taxon>
        <taxon>Agaricomycetes</taxon>
        <taxon>Polyporales</taxon>
        <taxon>Polyporaceae</taxon>
        <taxon>Lentinus</taxon>
    </lineage>
</organism>
<keyword evidence="8" id="KW-0333">Golgi apparatus</keyword>
<feature type="region of interest" description="Disordered" evidence="10">
    <location>
        <begin position="397"/>
        <end position="610"/>
    </location>
</feature>
<dbReference type="OrthoDB" id="166803at2759"/>
<keyword evidence="6 11" id="KW-0812">Transmembrane</keyword>
<evidence type="ECO:0000256" key="7">
    <source>
        <dbReference type="ARBA" id="ARBA00022989"/>
    </source>
</evidence>
<comment type="similarity">
    <text evidence="3">Belongs to the TVP38/TMEM64 family.</text>
</comment>
<evidence type="ECO:0000256" key="3">
    <source>
        <dbReference type="ARBA" id="ARBA00008640"/>
    </source>
</evidence>
<evidence type="ECO:0000256" key="1">
    <source>
        <dbReference type="ARBA" id="ARBA00002978"/>
    </source>
</evidence>
<feature type="transmembrane region" description="Helical" evidence="11">
    <location>
        <begin position="307"/>
        <end position="324"/>
    </location>
</feature>
<feature type="compositionally biased region" description="Polar residues" evidence="10">
    <location>
        <begin position="482"/>
        <end position="495"/>
    </location>
</feature>
<dbReference type="STRING" id="1328759.A0A5C2RTR5"/>
<feature type="transmembrane region" description="Helical" evidence="11">
    <location>
        <begin position="153"/>
        <end position="171"/>
    </location>
</feature>
<dbReference type="Proteomes" id="UP000313359">
    <property type="component" value="Unassembled WGS sequence"/>
</dbReference>
<feature type="domain" description="VTT" evidence="12">
    <location>
        <begin position="173"/>
        <end position="286"/>
    </location>
</feature>